<evidence type="ECO:0000256" key="4">
    <source>
        <dbReference type="ARBA" id="ARBA00023163"/>
    </source>
</evidence>
<dbReference type="Proteomes" id="UP000247233">
    <property type="component" value="Unassembled WGS sequence"/>
</dbReference>
<reference evidence="9 10" key="1">
    <citation type="submission" date="2016-12" db="EMBL/GenBank/DDBJ databases">
        <title>The genomes of Aspergillus section Nigri reveals drivers in fungal speciation.</title>
        <authorList>
            <consortium name="DOE Joint Genome Institute"/>
            <person name="Vesth T.C."/>
            <person name="Nybo J."/>
            <person name="Theobald S."/>
            <person name="Brandl J."/>
            <person name="Frisvad J.C."/>
            <person name="Nielsen K.F."/>
            <person name="Lyhne E.K."/>
            <person name="Kogle M.E."/>
            <person name="Kuo A."/>
            <person name="Riley R."/>
            <person name="Clum A."/>
            <person name="Nolan M."/>
            <person name="Lipzen A."/>
            <person name="Salamov A."/>
            <person name="Henrissat B."/>
            <person name="Wiebenga A."/>
            <person name="De Vries R.P."/>
            <person name="Grigoriev I.V."/>
            <person name="Mortensen U.H."/>
            <person name="Andersen M.R."/>
            <person name="Baker S.E."/>
        </authorList>
    </citation>
    <scope>NUCLEOTIDE SEQUENCE [LARGE SCALE GENOMIC DNA]</scope>
    <source>
        <strain evidence="9 10">CBS 117.55</strain>
    </source>
</reference>
<evidence type="ECO:0000256" key="6">
    <source>
        <dbReference type="SAM" id="Coils"/>
    </source>
</evidence>
<dbReference type="InterPro" id="IPR007219">
    <property type="entry name" value="XnlR_reg_dom"/>
</dbReference>
<dbReference type="Gene3D" id="4.10.240.10">
    <property type="entry name" value="Zn(2)-C6 fungal-type DNA-binding domain"/>
    <property type="match status" value="1"/>
</dbReference>
<feature type="region of interest" description="Disordered" evidence="7">
    <location>
        <begin position="61"/>
        <end position="104"/>
    </location>
</feature>
<feature type="compositionally biased region" description="Basic and acidic residues" evidence="7">
    <location>
        <begin position="76"/>
        <end position="90"/>
    </location>
</feature>
<dbReference type="VEuPathDB" id="FungiDB:BO70DRAFT_332244"/>
<feature type="domain" description="Zn(2)-C6 fungal-type" evidence="8">
    <location>
        <begin position="28"/>
        <end position="57"/>
    </location>
</feature>
<dbReference type="SUPFAM" id="SSF57701">
    <property type="entry name" value="Zn2/Cys6 DNA-binding domain"/>
    <property type="match status" value="1"/>
</dbReference>
<dbReference type="RefSeq" id="XP_025401302.1">
    <property type="nucleotide sequence ID" value="XM_025540907.1"/>
</dbReference>
<keyword evidence="4" id="KW-0804">Transcription</keyword>
<evidence type="ECO:0000313" key="10">
    <source>
        <dbReference type="Proteomes" id="UP000247233"/>
    </source>
</evidence>
<dbReference type="CDD" id="cd12148">
    <property type="entry name" value="fungal_TF_MHR"/>
    <property type="match status" value="1"/>
</dbReference>
<feature type="compositionally biased region" description="Acidic residues" evidence="7">
    <location>
        <begin position="196"/>
        <end position="205"/>
    </location>
</feature>
<protein>
    <recommendedName>
        <fullName evidence="8">Zn(2)-C6 fungal-type domain-containing protein</fullName>
    </recommendedName>
</protein>
<dbReference type="PANTHER" id="PTHR47424">
    <property type="entry name" value="REGULATORY PROTEIN GAL4"/>
    <property type="match status" value="1"/>
</dbReference>
<dbReference type="SMART" id="SM00906">
    <property type="entry name" value="Fungal_trans"/>
    <property type="match status" value="1"/>
</dbReference>
<evidence type="ECO:0000313" key="9">
    <source>
        <dbReference type="EMBL" id="PWY87419.1"/>
    </source>
</evidence>
<dbReference type="PROSITE" id="PS50048">
    <property type="entry name" value="ZN2_CY6_FUNGAL_2"/>
    <property type="match status" value="1"/>
</dbReference>
<dbReference type="STRING" id="1448321.A0A317WM41"/>
<comment type="caution">
    <text evidence="9">The sequence shown here is derived from an EMBL/GenBank/DDBJ whole genome shotgun (WGS) entry which is preliminary data.</text>
</comment>
<keyword evidence="2" id="KW-0805">Transcription regulation</keyword>
<feature type="compositionally biased region" description="Low complexity" evidence="7">
    <location>
        <begin position="683"/>
        <end position="695"/>
    </location>
</feature>
<keyword evidence="5" id="KW-0539">Nucleus</keyword>
<evidence type="ECO:0000256" key="2">
    <source>
        <dbReference type="ARBA" id="ARBA00023015"/>
    </source>
</evidence>
<keyword evidence="1" id="KW-0479">Metal-binding</keyword>
<organism evidence="9 10">
    <name type="scientific">Aspergillus heteromorphus CBS 117.55</name>
    <dbReference type="NCBI Taxonomy" id="1448321"/>
    <lineage>
        <taxon>Eukaryota</taxon>
        <taxon>Fungi</taxon>
        <taxon>Dikarya</taxon>
        <taxon>Ascomycota</taxon>
        <taxon>Pezizomycotina</taxon>
        <taxon>Eurotiomycetes</taxon>
        <taxon>Eurotiomycetidae</taxon>
        <taxon>Eurotiales</taxon>
        <taxon>Aspergillaceae</taxon>
        <taxon>Aspergillus</taxon>
        <taxon>Aspergillus subgen. Circumdati</taxon>
    </lineage>
</organism>
<dbReference type="PANTHER" id="PTHR47424:SF5">
    <property type="entry name" value="ZN(II)2CYS6 TRANSCRIPTION FACTOR (EUROFUNG)"/>
    <property type="match status" value="1"/>
</dbReference>
<dbReference type="OrthoDB" id="39175at2759"/>
<dbReference type="AlphaFoldDB" id="A0A317WM41"/>
<keyword evidence="6" id="KW-0175">Coiled coil</keyword>
<dbReference type="SMART" id="SM00066">
    <property type="entry name" value="GAL4"/>
    <property type="match status" value="1"/>
</dbReference>
<dbReference type="EMBL" id="MSFL01000006">
    <property type="protein sequence ID" value="PWY87419.1"/>
    <property type="molecule type" value="Genomic_DNA"/>
</dbReference>
<proteinExistence type="predicted"/>
<feature type="compositionally biased region" description="Low complexity" evidence="7">
    <location>
        <begin position="61"/>
        <end position="73"/>
    </location>
</feature>
<name>A0A317WM41_9EURO</name>
<feature type="region of interest" description="Disordered" evidence="7">
    <location>
        <begin position="647"/>
        <end position="731"/>
    </location>
</feature>
<dbReference type="Pfam" id="PF04082">
    <property type="entry name" value="Fungal_trans"/>
    <property type="match status" value="1"/>
</dbReference>
<feature type="compositionally biased region" description="Polar residues" evidence="7">
    <location>
        <begin position="131"/>
        <end position="144"/>
    </location>
</feature>
<accession>A0A317WM41</accession>
<keyword evidence="3" id="KW-0238">DNA-binding</keyword>
<dbReference type="PROSITE" id="PS00463">
    <property type="entry name" value="ZN2_CY6_FUNGAL_1"/>
    <property type="match status" value="1"/>
</dbReference>
<sequence>MEIASPRRGSSTPEPPRTKKRAKYTQVACNECKRRKLKCSGEIVCSRCARDNVPCVYAPSAHAPTTTTASPPSADEPVKDDRYASPDRPARASLTDTSRLSGHLETVDRQIESLQREMRAMAARIRQLEASSSAAVTNPPANHHTTTSIPTSMSIISSTSVNAGLQRILNRPKSPSYVGPTSAEFGLTRRQKPSDDSDGDGDDLESTAAPSPPPAADSEALSGDPLRCLGLTETLRLVTVYEHTVGLIYPCVDLDSVRAYVVEYFRDDGDGQNEPTSPSNEDQDWFFARDAEVLKIIIATALLAESHGRSERAAWLADSVEDRFASRYKMPEVDMKELLILTLVVGSIFHSYRDDEVIAWRTIGSAVRGSVQLGLHCQETWLKTGGVFPGELHRIWASRLFWCIYVLDRKWSFGTGLPFAIQDTDIDTNLPEPGTATPYLTCMISYARLSSKIWGLVVGWRTRPRAATADYCAYLDFQVQQWIQSIPPELRFDPSQRPSGAGASNPQADSMMMLQVLLALQANQLRILVYRQYLLSTESIDESVSSASIAVETAKSTVHMLDFFSRVSEIYFQRPEPFNYFLISALAALFLAVLHSPSRFSQVCRPEFYKAVDMVRRSSTRARTSRRLQKIIQNLKLIRLNLGNKSPRQAQPQLHHQQQQHHHHPHPHLHSHPHHQQQHPHHLQSPLNPPTASNPNPLPFPPDPSYAGPHTRISPNPGPNSNPQASTAFWPLTTTTGAPIPANRNSCEDLTSFFEMAGGFYFDPQGHAQVADGVVVEGGTATATATATGVGVGVGGDGSGIGIEALNAEDEALTKVMAGLL</sequence>
<feature type="compositionally biased region" description="Basic residues" evidence="7">
    <location>
        <begin position="658"/>
        <end position="682"/>
    </location>
</feature>
<dbReference type="GO" id="GO:0000981">
    <property type="term" value="F:DNA-binding transcription factor activity, RNA polymerase II-specific"/>
    <property type="evidence" value="ECO:0007669"/>
    <property type="project" value="InterPro"/>
</dbReference>
<evidence type="ECO:0000256" key="3">
    <source>
        <dbReference type="ARBA" id="ARBA00023125"/>
    </source>
</evidence>
<feature type="coiled-coil region" evidence="6">
    <location>
        <begin position="104"/>
        <end position="131"/>
    </location>
</feature>
<dbReference type="GO" id="GO:0000435">
    <property type="term" value="P:positive regulation of transcription from RNA polymerase II promoter by galactose"/>
    <property type="evidence" value="ECO:0007669"/>
    <property type="project" value="TreeGrafter"/>
</dbReference>
<dbReference type="GO" id="GO:0008270">
    <property type="term" value="F:zinc ion binding"/>
    <property type="evidence" value="ECO:0007669"/>
    <property type="project" value="InterPro"/>
</dbReference>
<feature type="region of interest" description="Disordered" evidence="7">
    <location>
        <begin position="1"/>
        <end position="25"/>
    </location>
</feature>
<dbReference type="CDD" id="cd00067">
    <property type="entry name" value="GAL4"/>
    <property type="match status" value="1"/>
</dbReference>
<evidence type="ECO:0000256" key="1">
    <source>
        <dbReference type="ARBA" id="ARBA00022723"/>
    </source>
</evidence>
<feature type="region of interest" description="Disordered" evidence="7">
    <location>
        <begin position="171"/>
        <end position="222"/>
    </location>
</feature>
<gene>
    <name evidence="9" type="ORF">BO70DRAFT_332244</name>
</gene>
<feature type="region of interest" description="Disordered" evidence="7">
    <location>
        <begin position="131"/>
        <end position="153"/>
    </location>
</feature>
<evidence type="ECO:0000256" key="5">
    <source>
        <dbReference type="ARBA" id="ARBA00023242"/>
    </source>
</evidence>
<dbReference type="GO" id="GO:0006351">
    <property type="term" value="P:DNA-templated transcription"/>
    <property type="evidence" value="ECO:0007669"/>
    <property type="project" value="InterPro"/>
</dbReference>
<evidence type="ECO:0000259" key="8">
    <source>
        <dbReference type="PROSITE" id="PS50048"/>
    </source>
</evidence>
<dbReference type="InterPro" id="IPR051127">
    <property type="entry name" value="Fungal_SecMet_Regulators"/>
</dbReference>
<dbReference type="GO" id="GO:0000978">
    <property type="term" value="F:RNA polymerase II cis-regulatory region sequence-specific DNA binding"/>
    <property type="evidence" value="ECO:0007669"/>
    <property type="project" value="TreeGrafter"/>
</dbReference>
<dbReference type="InterPro" id="IPR036864">
    <property type="entry name" value="Zn2-C6_fun-type_DNA-bd_sf"/>
</dbReference>
<feature type="compositionally biased region" description="Polar residues" evidence="7">
    <location>
        <begin position="719"/>
        <end position="731"/>
    </location>
</feature>
<dbReference type="InterPro" id="IPR001138">
    <property type="entry name" value="Zn2Cys6_DnaBD"/>
</dbReference>
<evidence type="ECO:0000256" key="7">
    <source>
        <dbReference type="SAM" id="MobiDB-lite"/>
    </source>
</evidence>
<dbReference type="Pfam" id="PF00172">
    <property type="entry name" value="Zn_clus"/>
    <property type="match status" value="1"/>
</dbReference>
<keyword evidence="10" id="KW-1185">Reference proteome</keyword>
<dbReference type="GeneID" id="37063144"/>
<dbReference type="GO" id="GO:0005634">
    <property type="term" value="C:nucleus"/>
    <property type="evidence" value="ECO:0007669"/>
    <property type="project" value="TreeGrafter"/>
</dbReference>